<dbReference type="RefSeq" id="WP_142262219.1">
    <property type="nucleotide sequence ID" value="NZ_BMPV01000002.1"/>
</dbReference>
<sequence>MSTIVIVDAGNGLGLQIAKVFGHKGFNVALIGRDASKLDDLTARLGAEHVTAAGFPADVLDPAAARAALEQVTDRFGEIEVLEYSAIAHPPAPDAPAVGATDVTLEALRPHLDRCLGAAINVVRPVLPRMIERDNGTLIFTTGLSSLHPVPGLAVPGIAAAGLRSWVHSLHAELIGTGVHAAHIALGTPVPPAHADAIAALYWDVHTNRDQVELVLT</sequence>
<comment type="caution">
    <text evidence="1">The sequence shown here is derived from an EMBL/GenBank/DDBJ whole genome shotgun (WGS) entry which is preliminary data.</text>
</comment>
<evidence type="ECO:0000313" key="2">
    <source>
        <dbReference type="Proteomes" id="UP000319213"/>
    </source>
</evidence>
<name>A0A543IQ56_9ACTN</name>
<gene>
    <name evidence="1" type="ORF">FHX40_4843</name>
</gene>
<proteinExistence type="predicted"/>
<accession>A0A543IQ56</accession>
<dbReference type="OrthoDB" id="9799818at2"/>
<protein>
    <submittedName>
        <fullName evidence="1">NADP-dependent 3-hydroxy acid dehydrogenase YdfG</fullName>
    </submittedName>
</protein>
<dbReference type="InterPro" id="IPR002347">
    <property type="entry name" value="SDR_fam"/>
</dbReference>
<reference evidence="1 2" key="1">
    <citation type="submission" date="2019-06" db="EMBL/GenBank/DDBJ databases">
        <title>Sequencing the genomes of 1000 actinobacteria strains.</title>
        <authorList>
            <person name="Klenk H.-P."/>
        </authorList>
    </citation>
    <scope>NUCLEOTIDE SEQUENCE [LARGE SCALE GENOMIC DNA]</scope>
    <source>
        <strain evidence="1 2">DSM 43186</strain>
    </source>
</reference>
<dbReference type="Gene3D" id="3.40.50.720">
    <property type="entry name" value="NAD(P)-binding Rossmann-like Domain"/>
    <property type="match status" value="1"/>
</dbReference>
<dbReference type="AlphaFoldDB" id="A0A543IQ56"/>
<dbReference type="Proteomes" id="UP000319213">
    <property type="component" value="Unassembled WGS sequence"/>
</dbReference>
<dbReference type="CDD" id="cd05233">
    <property type="entry name" value="SDR_c"/>
    <property type="match status" value="1"/>
</dbReference>
<dbReference type="Pfam" id="PF00106">
    <property type="entry name" value="adh_short"/>
    <property type="match status" value="1"/>
</dbReference>
<keyword evidence="2" id="KW-1185">Reference proteome</keyword>
<dbReference type="InterPro" id="IPR036291">
    <property type="entry name" value="NAD(P)-bd_dom_sf"/>
</dbReference>
<dbReference type="PANTHER" id="PTHR43431:SF7">
    <property type="entry name" value="OXIDOREDUCTASE, SHORT CHAIN DEHYDROGENASE_REDUCTASE FAMILY (AFU_ORTHOLOGUE AFUA_5G14000)"/>
    <property type="match status" value="1"/>
</dbReference>
<dbReference type="SUPFAM" id="SSF51735">
    <property type="entry name" value="NAD(P)-binding Rossmann-fold domains"/>
    <property type="match status" value="1"/>
</dbReference>
<dbReference type="EMBL" id="VFPQ01000002">
    <property type="protein sequence ID" value="TQM72690.1"/>
    <property type="molecule type" value="Genomic_DNA"/>
</dbReference>
<evidence type="ECO:0000313" key="1">
    <source>
        <dbReference type="EMBL" id="TQM72690.1"/>
    </source>
</evidence>
<dbReference type="PANTHER" id="PTHR43431">
    <property type="entry name" value="OXIDOREDUCTASE, SHORT CHAIN DEHYDROGENASE/REDUCTASE FAMILY (AFU_ORTHOLOGUE AFUA_5G14000)"/>
    <property type="match status" value="1"/>
</dbReference>
<organism evidence="1 2">
    <name type="scientific">Thermopolyspora flexuosa</name>
    <dbReference type="NCBI Taxonomy" id="103836"/>
    <lineage>
        <taxon>Bacteria</taxon>
        <taxon>Bacillati</taxon>
        <taxon>Actinomycetota</taxon>
        <taxon>Actinomycetes</taxon>
        <taxon>Streptosporangiales</taxon>
        <taxon>Streptosporangiaceae</taxon>
        <taxon>Thermopolyspora</taxon>
    </lineage>
</organism>